<feature type="compositionally biased region" description="Polar residues" evidence="1">
    <location>
        <begin position="318"/>
        <end position="327"/>
    </location>
</feature>
<protein>
    <submittedName>
        <fullName evidence="3">Uncharacterized protein</fullName>
    </submittedName>
</protein>
<reference evidence="3" key="1">
    <citation type="journal article" date="2020" name="Stud. Mycol.">
        <title>101 Dothideomycetes genomes: a test case for predicting lifestyles and emergence of pathogens.</title>
        <authorList>
            <person name="Haridas S."/>
            <person name="Albert R."/>
            <person name="Binder M."/>
            <person name="Bloem J."/>
            <person name="Labutti K."/>
            <person name="Salamov A."/>
            <person name="Andreopoulos B."/>
            <person name="Baker S."/>
            <person name="Barry K."/>
            <person name="Bills G."/>
            <person name="Bluhm B."/>
            <person name="Cannon C."/>
            <person name="Castanera R."/>
            <person name="Culley D."/>
            <person name="Daum C."/>
            <person name="Ezra D."/>
            <person name="Gonzalez J."/>
            <person name="Henrissat B."/>
            <person name="Kuo A."/>
            <person name="Liang C."/>
            <person name="Lipzen A."/>
            <person name="Lutzoni F."/>
            <person name="Magnuson J."/>
            <person name="Mondo S."/>
            <person name="Nolan M."/>
            <person name="Ohm R."/>
            <person name="Pangilinan J."/>
            <person name="Park H.-J."/>
            <person name="Ramirez L."/>
            <person name="Alfaro M."/>
            <person name="Sun H."/>
            <person name="Tritt A."/>
            <person name="Yoshinaga Y."/>
            <person name="Zwiers L.-H."/>
            <person name="Turgeon B."/>
            <person name="Goodwin S."/>
            <person name="Spatafora J."/>
            <person name="Crous P."/>
            <person name="Grigoriev I."/>
        </authorList>
    </citation>
    <scope>NUCLEOTIDE SEQUENCE</scope>
    <source>
        <strain evidence="3">CBS 101060</strain>
    </source>
</reference>
<evidence type="ECO:0000256" key="2">
    <source>
        <dbReference type="SAM" id="Phobius"/>
    </source>
</evidence>
<feature type="region of interest" description="Disordered" evidence="1">
    <location>
        <begin position="318"/>
        <end position="393"/>
    </location>
</feature>
<evidence type="ECO:0000256" key="1">
    <source>
        <dbReference type="SAM" id="MobiDB-lite"/>
    </source>
</evidence>
<evidence type="ECO:0000313" key="4">
    <source>
        <dbReference type="Proteomes" id="UP000799429"/>
    </source>
</evidence>
<keyword evidence="2" id="KW-1133">Transmembrane helix</keyword>
<organism evidence="3 4">
    <name type="scientific">Patellaria atrata CBS 101060</name>
    <dbReference type="NCBI Taxonomy" id="1346257"/>
    <lineage>
        <taxon>Eukaryota</taxon>
        <taxon>Fungi</taxon>
        <taxon>Dikarya</taxon>
        <taxon>Ascomycota</taxon>
        <taxon>Pezizomycotina</taxon>
        <taxon>Dothideomycetes</taxon>
        <taxon>Dothideomycetes incertae sedis</taxon>
        <taxon>Patellariales</taxon>
        <taxon>Patellariaceae</taxon>
        <taxon>Patellaria</taxon>
    </lineage>
</organism>
<feature type="region of interest" description="Disordered" evidence="1">
    <location>
        <begin position="131"/>
        <end position="150"/>
    </location>
</feature>
<dbReference type="Proteomes" id="UP000799429">
    <property type="component" value="Unassembled WGS sequence"/>
</dbReference>
<sequence length="614" mass="64033">MEYSSKRRKTSRIEGRALLEELKNREGTAQDNEKIVKEEQSRESGGEALSLREVKERTTMGFKHRLLHRRQAIDFPTTFPDLSIATSSNTDIPQPTVSPLGTSSFTGRTVFPSVSDATQITAIAPVTPDIVQATPTPPSISNNAQGTPSSPVISEVGQATIGPFVATDIFQATLLPTPDANPTFPLVEVVPTVPPVPPFPTDLLPPAVPQVSSVSFPVVPTVPPFPFPGTTLEPPSPSPSQVIFSSPPPTPTTPTTTDSDLSATGLVLSTPTRSIGNVTVQGFSALLSANTNLGPFTSDATNSAASSSVTGGFASFPAQASETSGSASTMSLTRTSSRTVTSSTQTTSKTGSSLTSSSTGVVVVVGGGPGNTGGEAPPVDAGESLRSNDGHATTPTPVVVGSVIGSLAGFAALLVLALLILRWYKRKRRRDMQPLPHGEGEVADHAAPGRSDTEMSERYFLPAAAAAFFGKYRGKETAPAPPQEPSFQRISGRKLPSVFSPGMSSNDPFDDKNAFASSPTRDSSGMYTAIPNTGNVPRAQYAATESETLMPSPARTPVVHSPGPHASFLGGRVENYTPPQTPARPPHLSGLPGTLGRSLPSQDGSRGSKFTEDV</sequence>
<dbReference type="OrthoDB" id="5421784at2759"/>
<feature type="compositionally biased region" description="Polar residues" evidence="1">
    <location>
        <begin position="515"/>
        <end position="535"/>
    </location>
</feature>
<feature type="region of interest" description="Disordered" evidence="1">
    <location>
        <begin position="229"/>
        <end position="262"/>
    </location>
</feature>
<accession>A0A9P4VJ30</accession>
<feature type="region of interest" description="Disordered" evidence="1">
    <location>
        <begin position="23"/>
        <end position="48"/>
    </location>
</feature>
<feature type="compositionally biased region" description="Polar residues" evidence="1">
    <location>
        <begin position="139"/>
        <end position="150"/>
    </location>
</feature>
<proteinExistence type="predicted"/>
<feature type="compositionally biased region" description="Low complexity" evidence="1">
    <location>
        <begin position="328"/>
        <end position="364"/>
    </location>
</feature>
<feature type="region of interest" description="Disordered" evidence="1">
    <location>
        <begin position="503"/>
        <end position="536"/>
    </location>
</feature>
<feature type="region of interest" description="Disordered" evidence="1">
    <location>
        <begin position="552"/>
        <end position="614"/>
    </location>
</feature>
<evidence type="ECO:0000313" key="3">
    <source>
        <dbReference type="EMBL" id="KAF2834731.1"/>
    </source>
</evidence>
<keyword evidence="4" id="KW-1185">Reference proteome</keyword>
<keyword evidence="2" id="KW-0812">Transmembrane</keyword>
<dbReference type="EMBL" id="MU006115">
    <property type="protein sequence ID" value="KAF2834731.1"/>
    <property type="molecule type" value="Genomic_DNA"/>
</dbReference>
<feature type="region of interest" description="Disordered" evidence="1">
    <location>
        <begin position="433"/>
        <end position="453"/>
    </location>
</feature>
<dbReference type="AlphaFoldDB" id="A0A9P4VJ30"/>
<feature type="transmembrane region" description="Helical" evidence="2">
    <location>
        <begin position="398"/>
        <end position="424"/>
    </location>
</feature>
<name>A0A9P4VJ30_9PEZI</name>
<keyword evidence="2" id="KW-0472">Membrane</keyword>
<gene>
    <name evidence="3" type="ORF">M501DRAFT_999975</name>
</gene>
<comment type="caution">
    <text evidence="3">The sequence shown here is derived from an EMBL/GenBank/DDBJ whole genome shotgun (WGS) entry which is preliminary data.</text>
</comment>